<dbReference type="SUPFAM" id="SSF53448">
    <property type="entry name" value="Nucleotide-diphospho-sugar transferases"/>
    <property type="match status" value="1"/>
</dbReference>
<accession>A0A8J2ZCH8</accession>
<dbReference type="Gene3D" id="3.40.50.150">
    <property type="entry name" value="Vaccinia Virus protein VP39"/>
    <property type="match status" value="1"/>
</dbReference>
<dbReference type="RefSeq" id="WP_188900446.1">
    <property type="nucleotide sequence ID" value="NZ_BMKS01000006.1"/>
</dbReference>
<evidence type="ECO:0008006" key="3">
    <source>
        <dbReference type="Google" id="ProtNLM"/>
    </source>
</evidence>
<dbReference type="EMBL" id="BMKS01000006">
    <property type="protein sequence ID" value="GGG35192.1"/>
    <property type="molecule type" value="Genomic_DNA"/>
</dbReference>
<keyword evidence="2" id="KW-1185">Reference proteome</keyword>
<dbReference type="InterPro" id="IPR029044">
    <property type="entry name" value="Nucleotide-diphossugar_trans"/>
</dbReference>
<sequence length="541" mass="58173">MRVLALGMVRNEADVIEAWVRHTCRFADALVVVENGSADATPAILAALQREGLPLIVMECPTYGFPQSEATTAAFRRMVPLFRPDAVLPLDADEFVIAPSRAALAQALAAIPQGAVGRVRWRTYVPSPDQAGRRCLDPPREITHRLRAEPNAVFKVVIPTAGLDPQRVRIGKGNHAIQVAGSEAPRVVLEDLPLGHFPVRSYDQICAKAINSWGAHLAATGSPAAVHGSWHLRDLFARFVSDRPPRPEDVTGIAINYARNGGRPLAWPEAVVEDPIAVEHAIRYAGMSAGPSGLGLIARTLEAVALRASGRAAETPPEMPEAAGLTLDLPPLRHLAARHRPRSALQLGCGAGGYLRALMAREGVEEVFGVDDAAPDRFLVAPDRFARRPLGEAFDLGRRHDLVFCIETQRPIGAAETEAEALVGNLVRHAHGSGRVVFSAAMAAPDGTPTIRWRPLAEWLGRFAARGWRPCLFETLALRGLASLPWLRAGLLVLAAEEAPAETEAAAAHLVALDAPAPPRWPAAPRPRVIAHPLRDPLRPA</sequence>
<dbReference type="InterPro" id="IPR029063">
    <property type="entry name" value="SAM-dependent_MTases_sf"/>
</dbReference>
<evidence type="ECO:0000313" key="1">
    <source>
        <dbReference type="EMBL" id="GGG35192.1"/>
    </source>
</evidence>
<organism evidence="1 2">
    <name type="scientific">Caldovatus sediminis</name>
    <dbReference type="NCBI Taxonomy" id="2041189"/>
    <lineage>
        <taxon>Bacteria</taxon>
        <taxon>Pseudomonadati</taxon>
        <taxon>Pseudomonadota</taxon>
        <taxon>Alphaproteobacteria</taxon>
        <taxon>Acetobacterales</taxon>
        <taxon>Roseomonadaceae</taxon>
        <taxon>Caldovatus</taxon>
    </lineage>
</organism>
<dbReference type="Gene3D" id="3.90.550.10">
    <property type="entry name" value="Spore Coat Polysaccharide Biosynthesis Protein SpsA, Chain A"/>
    <property type="match status" value="1"/>
</dbReference>
<comment type="caution">
    <text evidence="1">The sequence shown here is derived from an EMBL/GenBank/DDBJ whole genome shotgun (WGS) entry which is preliminary data.</text>
</comment>
<evidence type="ECO:0000313" key="2">
    <source>
        <dbReference type="Proteomes" id="UP000597507"/>
    </source>
</evidence>
<dbReference type="Proteomes" id="UP000597507">
    <property type="component" value="Unassembled WGS sequence"/>
</dbReference>
<dbReference type="Pfam" id="PF13704">
    <property type="entry name" value="Glyco_tranf_2_4"/>
    <property type="match status" value="1"/>
</dbReference>
<gene>
    <name evidence="1" type="ORF">GCM10010964_23830</name>
</gene>
<dbReference type="SUPFAM" id="SSF53335">
    <property type="entry name" value="S-adenosyl-L-methionine-dependent methyltransferases"/>
    <property type="match status" value="1"/>
</dbReference>
<protein>
    <recommendedName>
        <fullName evidence="3">Glycosyl transferase family 2</fullName>
    </recommendedName>
</protein>
<name>A0A8J2ZCH8_9PROT</name>
<reference evidence="1 2" key="1">
    <citation type="journal article" date="2014" name="Int. J. Syst. Evol. Microbiol.">
        <title>Complete genome sequence of Corynebacterium casei LMG S-19264T (=DSM 44701T), isolated from a smear-ripened cheese.</title>
        <authorList>
            <consortium name="US DOE Joint Genome Institute (JGI-PGF)"/>
            <person name="Walter F."/>
            <person name="Albersmeier A."/>
            <person name="Kalinowski J."/>
            <person name="Ruckert C."/>
        </authorList>
    </citation>
    <scope>NUCLEOTIDE SEQUENCE [LARGE SCALE GENOMIC DNA]</scope>
    <source>
        <strain evidence="1 2">CGMCC 1.16330</strain>
    </source>
</reference>
<proteinExistence type="predicted"/>
<dbReference type="AlphaFoldDB" id="A0A8J2ZCH8"/>